<dbReference type="PANTHER" id="PTHR13246:SF1">
    <property type="entry name" value="CYTOSOLIC ENDO-BETA-N-ACETYLGLUCOSAMINIDASE"/>
    <property type="match status" value="1"/>
</dbReference>
<dbReference type="GO" id="GO:0005829">
    <property type="term" value="C:cytosol"/>
    <property type="evidence" value="ECO:0007669"/>
    <property type="project" value="UniProtKB-SubCell"/>
</dbReference>
<dbReference type="Gene3D" id="3.20.20.80">
    <property type="entry name" value="Glycosidases"/>
    <property type="match status" value="1"/>
</dbReference>
<organism evidence="2 3">
    <name type="scientific">Drosophila rubida</name>
    <dbReference type="NCBI Taxonomy" id="30044"/>
    <lineage>
        <taxon>Eukaryota</taxon>
        <taxon>Metazoa</taxon>
        <taxon>Ecdysozoa</taxon>
        <taxon>Arthropoda</taxon>
        <taxon>Hexapoda</taxon>
        <taxon>Insecta</taxon>
        <taxon>Pterygota</taxon>
        <taxon>Neoptera</taxon>
        <taxon>Endopterygota</taxon>
        <taxon>Diptera</taxon>
        <taxon>Brachycera</taxon>
        <taxon>Muscomorpha</taxon>
        <taxon>Ephydroidea</taxon>
        <taxon>Drosophilidae</taxon>
        <taxon>Drosophila</taxon>
    </lineage>
</organism>
<protein>
    <recommendedName>
        <fullName evidence="1">Cytosolic endo-beta-N-acetylglucosaminidase TIM barrel domain-containing protein</fullName>
    </recommendedName>
</protein>
<feature type="non-terminal residue" evidence="2">
    <location>
        <position position="563"/>
    </location>
</feature>
<evidence type="ECO:0000313" key="2">
    <source>
        <dbReference type="EMBL" id="KAH8386865.1"/>
    </source>
</evidence>
<dbReference type="PANTHER" id="PTHR13246">
    <property type="entry name" value="ENDO BETA N-ACETYLGLUCOSAMINIDASE"/>
    <property type="match status" value="1"/>
</dbReference>
<comment type="caution">
    <text evidence="2">The sequence shown here is derived from an EMBL/GenBank/DDBJ whole genome shotgun (WGS) entry which is preliminary data.</text>
</comment>
<accession>A0AAD4K9Q6</accession>
<sequence>AQLEAEPLTNNEQLLGFQVRSHNIQWRRYVRPLDTQVRGTAVCLEYHADLVGGFRRGMTEGNRRELLVCHDMMGNYLADRHYQSSQKFDDYRFVHWSSVDYFCYFSHKYVTIPPCGWLNAAHRHGVPVLGTYIVEGESGARLLAELLASEESVQRAVAALTRLCLHFCFEGWLVNVEYAVEASQMANLYLFVDELRRATEAQVPHGRVFWYDSIIDSGSLRWQNELNAHNVQFFRRSHGMLINYTWNDDNLAVSAATLTRESALGQRVFMGLDVFGRGQLARFSSDRTLARIVRRGFSAGIFAPAWCYESLQQWGYDLRNEVGDAALNAAFLGRNEKWWSNVWPLLATHPYRRLPFYTDFCVGSGRASYECGARSSSGGAFFNLARQSLQPSVPLYRNAEHSFDTAFAGGCALRVLNYDRAFRLFLTEFELPLGLLLLGYAYKTQAEHHHLDLVLRCCPPRARSHSLYVFCGEYDEHILRPGRSFLQPLNGPLPAHLVPEQLPAEKGVLGDGWRVRYYLARFDGPALLLDIGLKCRHAHPEEEAQQENAYLGAVYMQSLQLSD</sequence>
<evidence type="ECO:0000313" key="3">
    <source>
        <dbReference type="Proteomes" id="UP001200034"/>
    </source>
</evidence>
<dbReference type="EMBL" id="JAJJHW010000095">
    <property type="protein sequence ID" value="KAH8386865.1"/>
    <property type="molecule type" value="Genomic_DNA"/>
</dbReference>
<keyword evidence="3" id="KW-1185">Reference proteome</keyword>
<feature type="non-terminal residue" evidence="2">
    <location>
        <position position="1"/>
    </location>
</feature>
<feature type="domain" description="Cytosolic endo-beta-N-acetylglucosaminidase TIM barrel" evidence="1">
    <location>
        <begin position="77"/>
        <end position="366"/>
    </location>
</feature>
<dbReference type="AlphaFoldDB" id="A0AAD4K9Q6"/>
<proteinExistence type="predicted"/>
<gene>
    <name evidence="2" type="ORF">KR093_003116</name>
</gene>
<evidence type="ECO:0000259" key="1">
    <source>
        <dbReference type="Pfam" id="PF03644"/>
    </source>
</evidence>
<name>A0AAD4K9Q6_9MUSC</name>
<dbReference type="GO" id="GO:0033925">
    <property type="term" value="F:mannosyl-glycoprotein endo-beta-N-acetylglucosaminidase activity"/>
    <property type="evidence" value="ECO:0007669"/>
    <property type="project" value="UniProtKB-EC"/>
</dbReference>
<dbReference type="CDD" id="cd06547">
    <property type="entry name" value="GH85_ENGase"/>
    <property type="match status" value="1"/>
</dbReference>
<dbReference type="Proteomes" id="UP001200034">
    <property type="component" value="Unassembled WGS sequence"/>
</dbReference>
<dbReference type="Pfam" id="PF03644">
    <property type="entry name" value="Glyco_hydro_85"/>
    <property type="match status" value="1"/>
</dbReference>
<dbReference type="InterPro" id="IPR005201">
    <property type="entry name" value="TIM_ENGase"/>
</dbReference>
<dbReference type="Gene3D" id="2.60.120.260">
    <property type="entry name" value="Galactose-binding domain-like"/>
    <property type="match status" value="1"/>
</dbReference>
<reference evidence="2" key="1">
    <citation type="journal article" date="2021" name="Mol. Ecol. Resour.">
        <title>Phylogenomic analyses of the genus Drosophila reveals genomic signals of climate adaptation.</title>
        <authorList>
            <person name="Li F."/>
            <person name="Rane R.V."/>
            <person name="Luria V."/>
            <person name="Xiong Z."/>
            <person name="Chen J."/>
            <person name="Li Z."/>
            <person name="Catullo R.A."/>
            <person name="Griffin P.C."/>
            <person name="Schiffer M."/>
            <person name="Pearce S."/>
            <person name="Lee S.F."/>
            <person name="McElroy K."/>
            <person name="Stocker A."/>
            <person name="Shirriffs J."/>
            <person name="Cockerell F."/>
            <person name="Coppin C."/>
            <person name="Sgro C.M."/>
            <person name="Karger A."/>
            <person name="Cain J.W."/>
            <person name="Weber J.A."/>
            <person name="Santpere G."/>
            <person name="Kirschner M.W."/>
            <person name="Hoffmann A.A."/>
            <person name="Oakeshott J.G."/>
            <person name="Zhang G."/>
        </authorList>
    </citation>
    <scope>NUCLEOTIDE SEQUENCE</scope>
    <source>
        <strain evidence="2">BGI-SZ-2011g</strain>
    </source>
</reference>
<dbReference type="InterPro" id="IPR032979">
    <property type="entry name" value="ENGase"/>
</dbReference>